<dbReference type="OrthoDB" id="4578012at2"/>
<keyword evidence="2" id="KW-1185">Reference proteome</keyword>
<dbReference type="RefSeq" id="WP_133767778.1">
    <property type="nucleotide sequence ID" value="NZ_BAAARP010000001.1"/>
</dbReference>
<evidence type="ECO:0000313" key="2">
    <source>
        <dbReference type="Proteomes" id="UP000295344"/>
    </source>
</evidence>
<dbReference type="Proteomes" id="UP000295344">
    <property type="component" value="Unassembled WGS sequence"/>
</dbReference>
<protein>
    <recommendedName>
        <fullName evidence="3">2-hydroxyglutaryl-CoA dehydratase D-component</fullName>
    </recommendedName>
</protein>
<evidence type="ECO:0008006" key="3">
    <source>
        <dbReference type="Google" id="ProtNLM"/>
    </source>
</evidence>
<evidence type="ECO:0000313" key="1">
    <source>
        <dbReference type="EMBL" id="TDS74462.1"/>
    </source>
</evidence>
<name>A0A4R7FGG3_9MICO</name>
<dbReference type="InterPro" id="IPR010327">
    <property type="entry name" value="FldB/FldC_alpha/beta"/>
</dbReference>
<organism evidence="1 2">
    <name type="scientific">Amnibacterium kyonggiense</name>
    <dbReference type="NCBI Taxonomy" id="595671"/>
    <lineage>
        <taxon>Bacteria</taxon>
        <taxon>Bacillati</taxon>
        <taxon>Actinomycetota</taxon>
        <taxon>Actinomycetes</taxon>
        <taxon>Micrococcales</taxon>
        <taxon>Microbacteriaceae</taxon>
        <taxon>Amnibacterium</taxon>
    </lineage>
</organism>
<dbReference type="Pfam" id="PF06050">
    <property type="entry name" value="HGD-D"/>
    <property type="match status" value="1"/>
</dbReference>
<dbReference type="Gene3D" id="3.40.50.11890">
    <property type="match status" value="1"/>
</dbReference>
<proteinExistence type="predicted"/>
<dbReference type="EMBL" id="SOAM01000005">
    <property type="protein sequence ID" value="TDS74462.1"/>
    <property type="molecule type" value="Genomic_DNA"/>
</dbReference>
<dbReference type="AlphaFoldDB" id="A0A4R7FGG3"/>
<accession>A0A4R7FGG3</accession>
<comment type="caution">
    <text evidence="1">The sequence shown here is derived from an EMBL/GenBank/DDBJ whole genome shotgun (WGS) entry which is preliminary data.</text>
</comment>
<reference evidence="1 2" key="1">
    <citation type="submission" date="2019-03" db="EMBL/GenBank/DDBJ databases">
        <title>Genomic Encyclopedia of Archaeal and Bacterial Type Strains, Phase II (KMG-II): from individual species to whole genera.</title>
        <authorList>
            <person name="Goeker M."/>
        </authorList>
    </citation>
    <scope>NUCLEOTIDE SEQUENCE [LARGE SCALE GENOMIC DNA]</scope>
    <source>
        <strain evidence="1 2">DSM 24782</strain>
    </source>
</reference>
<sequence length="359" mass="36790">MSAVLAERYAARVPAALRRAEAGDAVVGIVGRDVPAVLVAAAGGVPFRIPAEEADTAEAAEYLGGAVDRAALLVAAAMLAGRYDALRGVLVAHDSEASVRLAAALHELHRRGRIRVPVLLVDQVHLPRESTLRFNTGRLLGMVETVEGWTGSSITAASLAAAWDGRSATVAALRRIRDARSAPDGPTGTAALHAYGVTAAGEDAGVDADGALDAREAAALPVWLTGSAPISDRLYRLVESAGAVIVGEDHDWGDPVASDDPGDVVPRTREEAALAAASARLHGDPASATSSMAARAAATAAGVGRTGARALLAVVRDHDDGPLWDWSRQRAAAGVPAVLVRGDDPAAVLDGLETLRRSA</sequence>
<gene>
    <name evidence="1" type="ORF">CLV52_3644</name>
</gene>